<evidence type="ECO:0000313" key="4">
    <source>
        <dbReference type="EMBL" id="KYP43174.1"/>
    </source>
</evidence>
<dbReference type="OMA" id="TAIEMCK"/>
<evidence type="ECO:0000256" key="2">
    <source>
        <dbReference type="ARBA" id="ARBA00022737"/>
    </source>
</evidence>
<organism evidence="4 5">
    <name type="scientific">Cajanus cajan</name>
    <name type="common">Pigeon pea</name>
    <name type="synonym">Cajanus indicus</name>
    <dbReference type="NCBI Taxonomy" id="3821"/>
    <lineage>
        <taxon>Eukaryota</taxon>
        <taxon>Viridiplantae</taxon>
        <taxon>Streptophyta</taxon>
        <taxon>Embryophyta</taxon>
        <taxon>Tracheophyta</taxon>
        <taxon>Spermatophyta</taxon>
        <taxon>Magnoliopsida</taxon>
        <taxon>eudicotyledons</taxon>
        <taxon>Gunneridae</taxon>
        <taxon>Pentapetalae</taxon>
        <taxon>rosids</taxon>
        <taxon>fabids</taxon>
        <taxon>Fabales</taxon>
        <taxon>Fabaceae</taxon>
        <taxon>Papilionoideae</taxon>
        <taxon>50 kb inversion clade</taxon>
        <taxon>NPAAA clade</taxon>
        <taxon>indigoferoid/millettioid clade</taxon>
        <taxon>Phaseoleae</taxon>
        <taxon>Cajanus</taxon>
    </lineage>
</organism>
<sequence>MYRVLHRALCTATEPATGSIKSISQDLYKESKLKSLVDKFKKASDNDRFRKKTGIYEDTVRRLAGAKRFRWVRDILEHQKQYSDISNEGFSARLITLYGKSGMSKHARKLFDEMPQHNCHRTALSLNALLAAYLHSRKYDVVETLFRDLSAQLSIEPDLVTYNTLIKSFCEMGAFDSALEAFKEMEGKGLKPDFITFNTLFDGLYSKGRFDEGEKLWGQMGGYNVVPDVRSYCSKLVGLAGEKKAGEAVEVLKEMEKAGLKPDVFCVNAVIRGFVNEGNLDEAKKWFGEIANFGYDPHKTTYATLVPFLCEKGDLKTAIEMCKEIFNNRCRVDASLLQVVVDKLVSENMVSEAKEIVELGKTNRYCRYKLNLPGEE</sequence>
<feature type="repeat" description="PPR" evidence="3">
    <location>
        <begin position="193"/>
        <end position="227"/>
    </location>
</feature>
<dbReference type="Pfam" id="PF01535">
    <property type="entry name" value="PPR"/>
    <property type="match status" value="1"/>
</dbReference>
<dbReference type="GO" id="GO:0010019">
    <property type="term" value="P:chloroplast-nucleus signaling pathway"/>
    <property type="evidence" value="ECO:0007669"/>
    <property type="project" value="TreeGrafter"/>
</dbReference>
<dbReference type="NCBIfam" id="TIGR00756">
    <property type="entry name" value="PPR"/>
    <property type="match status" value="5"/>
</dbReference>
<dbReference type="Pfam" id="PF13041">
    <property type="entry name" value="PPR_2"/>
    <property type="match status" value="1"/>
</dbReference>
<dbReference type="GO" id="GO:0031930">
    <property type="term" value="P:mitochondria-nucleus signaling pathway"/>
    <property type="evidence" value="ECO:0007669"/>
    <property type="project" value="TreeGrafter"/>
</dbReference>
<evidence type="ECO:0000256" key="3">
    <source>
        <dbReference type="PROSITE-ProRule" id="PRU00708"/>
    </source>
</evidence>
<dbReference type="Pfam" id="PF13812">
    <property type="entry name" value="PPR_3"/>
    <property type="match status" value="1"/>
</dbReference>
<dbReference type="OrthoDB" id="185373at2759"/>
<dbReference type="InterPro" id="IPR002885">
    <property type="entry name" value="PPR_rpt"/>
</dbReference>
<evidence type="ECO:0000256" key="1">
    <source>
        <dbReference type="ARBA" id="ARBA00007626"/>
    </source>
</evidence>
<keyword evidence="5" id="KW-1185">Reference proteome</keyword>
<dbReference type="EMBL" id="KQ483679">
    <property type="protein sequence ID" value="KYP43174.1"/>
    <property type="molecule type" value="Genomic_DNA"/>
</dbReference>
<evidence type="ECO:0000313" key="5">
    <source>
        <dbReference type="Proteomes" id="UP000075243"/>
    </source>
</evidence>
<gene>
    <name evidence="4" type="ORF">KK1_035366</name>
</gene>
<reference evidence="4" key="1">
    <citation type="journal article" date="2012" name="Nat. Biotechnol.">
        <title>Draft genome sequence of pigeonpea (Cajanus cajan), an orphan legume crop of resource-poor farmers.</title>
        <authorList>
            <person name="Varshney R.K."/>
            <person name="Chen W."/>
            <person name="Li Y."/>
            <person name="Bharti A.K."/>
            <person name="Saxena R.K."/>
            <person name="Schlueter J.A."/>
            <person name="Donoghue M.T."/>
            <person name="Azam S."/>
            <person name="Fan G."/>
            <person name="Whaley A.M."/>
            <person name="Farmer A.D."/>
            <person name="Sheridan J."/>
            <person name="Iwata A."/>
            <person name="Tuteja R."/>
            <person name="Penmetsa R.V."/>
            <person name="Wu W."/>
            <person name="Upadhyaya H.D."/>
            <person name="Yang S.P."/>
            <person name="Shah T."/>
            <person name="Saxena K.B."/>
            <person name="Michael T."/>
            <person name="McCombie W.R."/>
            <person name="Yang B."/>
            <person name="Zhang G."/>
            <person name="Yang H."/>
            <person name="Wang J."/>
            <person name="Spillane C."/>
            <person name="Cook D.R."/>
            <person name="May G.D."/>
            <person name="Xu X."/>
            <person name="Jackson S.A."/>
        </authorList>
    </citation>
    <scope>NUCLEOTIDE SEQUENCE [LARGE SCALE GENOMIC DNA]</scope>
</reference>
<keyword evidence="2" id="KW-0677">Repeat</keyword>
<proteinExistence type="inferred from homology"/>
<name>A0A151RKT9_CAJCA</name>
<dbReference type="InterPro" id="IPR011990">
    <property type="entry name" value="TPR-like_helical_dom_sf"/>
</dbReference>
<dbReference type="PANTHER" id="PTHR47936">
    <property type="entry name" value="PPR_LONG DOMAIN-CONTAINING PROTEIN"/>
    <property type="match status" value="1"/>
</dbReference>
<comment type="similarity">
    <text evidence="1">Belongs to the PPR family. P subfamily.</text>
</comment>
<dbReference type="AlphaFoldDB" id="A0A151RKT9"/>
<feature type="repeat" description="PPR" evidence="3">
    <location>
        <begin position="228"/>
        <end position="262"/>
    </location>
</feature>
<feature type="repeat" description="PPR" evidence="3">
    <location>
        <begin position="263"/>
        <end position="297"/>
    </location>
</feature>
<dbReference type="STRING" id="3821.A0A151RKT9"/>
<accession>A0A151RKT9</accession>
<dbReference type="Gramene" id="C.cajan_33114.t">
    <property type="protein sequence ID" value="C.cajan_33114.t.cds1"/>
    <property type="gene ID" value="C.cajan_33114"/>
</dbReference>
<protein>
    <submittedName>
        <fullName evidence="4">Uncharacterized protein</fullName>
    </submittedName>
</protein>
<dbReference type="Proteomes" id="UP000075243">
    <property type="component" value="Unassembled WGS sequence"/>
</dbReference>
<dbReference type="GO" id="GO:0009507">
    <property type="term" value="C:chloroplast"/>
    <property type="evidence" value="ECO:0007669"/>
    <property type="project" value="TreeGrafter"/>
</dbReference>
<dbReference type="Gene3D" id="1.25.40.10">
    <property type="entry name" value="Tetratricopeptide repeat domain"/>
    <property type="match status" value="2"/>
</dbReference>
<dbReference type="PANTHER" id="PTHR47936:SF5">
    <property type="entry name" value="PENTACOTRIPEPTIDE-REPEAT REGION OF PRORP DOMAIN-CONTAINING PROTEIN"/>
    <property type="match status" value="1"/>
</dbReference>
<feature type="repeat" description="PPR" evidence="3">
    <location>
        <begin position="158"/>
        <end position="192"/>
    </location>
</feature>
<dbReference type="PROSITE" id="PS51375">
    <property type="entry name" value="PPR"/>
    <property type="match status" value="4"/>
</dbReference>